<dbReference type="PANTHER" id="PTHR30349">
    <property type="entry name" value="PHAGE INTEGRASE-RELATED"/>
    <property type="match status" value="1"/>
</dbReference>
<dbReference type="PROSITE" id="PS51898">
    <property type="entry name" value="TYR_RECOMBINASE"/>
    <property type="match status" value="1"/>
</dbReference>
<name>A0A0F9U710_9ZZZZ</name>
<dbReference type="InterPro" id="IPR013762">
    <property type="entry name" value="Integrase-like_cat_sf"/>
</dbReference>
<dbReference type="Gene3D" id="1.10.150.130">
    <property type="match status" value="1"/>
</dbReference>
<dbReference type="InterPro" id="IPR050090">
    <property type="entry name" value="Tyrosine_recombinase_XerCD"/>
</dbReference>
<feature type="region of interest" description="Disordered" evidence="3">
    <location>
        <begin position="443"/>
        <end position="462"/>
    </location>
</feature>
<dbReference type="InterPro" id="IPR010998">
    <property type="entry name" value="Integrase_recombinase_N"/>
</dbReference>
<dbReference type="PANTHER" id="PTHR30349:SF41">
    <property type="entry name" value="INTEGRASE_RECOMBINASE PROTEIN MJ0367-RELATED"/>
    <property type="match status" value="1"/>
</dbReference>
<dbReference type="GO" id="GO:0015074">
    <property type="term" value="P:DNA integration"/>
    <property type="evidence" value="ECO:0007669"/>
    <property type="project" value="InterPro"/>
</dbReference>
<evidence type="ECO:0000313" key="6">
    <source>
        <dbReference type="EMBL" id="KKN83112.1"/>
    </source>
</evidence>
<dbReference type="GO" id="GO:0003677">
    <property type="term" value="F:DNA binding"/>
    <property type="evidence" value="ECO:0007669"/>
    <property type="project" value="UniProtKB-KW"/>
</dbReference>
<protein>
    <recommendedName>
        <fullName evidence="7">Tyr recombinase domain-containing protein</fullName>
    </recommendedName>
</protein>
<reference evidence="6" key="1">
    <citation type="journal article" date="2015" name="Nature">
        <title>Complex archaea that bridge the gap between prokaryotes and eukaryotes.</title>
        <authorList>
            <person name="Spang A."/>
            <person name="Saw J.H."/>
            <person name="Jorgensen S.L."/>
            <person name="Zaremba-Niedzwiedzka K."/>
            <person name="Martijn J."/>
            <person name="Lind A.E."/>
            <person name="van Eijk R."/>
            <person name="Schleper C."/>
            <person name="Guy L."/>
            <person name="Ettema T.J."/>
        </authorList>
    </citation>
    <scope>NUCLEOTIDE SEQUENCE</scope>
</reference>
<dbReference type="EMBL" id="LAZR01000190">
    <property type="protein sequence ID" value="KKN83112.1"/>
    <property type="molecule type" value="Genomic_DNA"/>
</dbReference>
<evidence type="ECO:0000256" key="1">
    <source>
        <dbReference type="ARBA" id="ARBA00023125"/>
    </source>
</evidence>
<evidence type="ECO:0000256" key="3">
    <source>
        <dbReference type="SAM" id="MobiDB-lite"/>
    </source>
</evidence>
<keyword evidence="2" id="KW-0233">DNA recombination</keyword>
<sequence>MATRKHSKEKKRFRIGSVSVYKHRRSWWLYYRENGAARRRRASQSLEEARVIAAEVNAQLAGNRPTIFSFQPISVEDLTHRWLDYHEHVRRSSVATCQRYRTAVEYLVRFVGNEPSCRCAHKVNAEAFLRYVRAVQVAPNGHRNARKRGLRDKGIKFILGACRSMYGFAHSHRFLPPYADNPFAALAVDRMPVEDAKRIHVFAAAEEFSFLSACDDWQFPVFYILAKTGLRSGELAHLLIEDIDLVNETLHVRSKSELGWQVKTRNARSIPLPPEPIAVLQHVIGQRREGVLFLRRSVQDQPADHVMTLSRDASAAELAQRADCLSDTLGRQLTRVESFRLAKRLWRDAGAAKTDTIRTEFMRITRSIGLGHVTAPKCWRHTFATLLQEAGVDPLIRQQTMGHAPAGPRAGALGMTAHYTHTQAKVHRRQLASALSLRPRTSDIVADQIGNGAKTEQKGEQQ</sequence>
<dbReference type="InterPro" id="IPR002104">
    <property type="entry name" value="Integrase_catalytic"/>
</dbReference>
<dbReference type="Gene3D" id="1.10.443.10">
    <property type="entry name" value="Intergrase catalytic core"/>
    <property type="match status" value="1"/>
</dbReference>
<proteinExistence type="predicted"/>
<organism evidence="6">
    <name type="scientific">marine sediment metagenome</name>
    <dbReference type="NCBI Taxonomy" id="412755"/>
    <lineage>
        <taxon>unclassified sequences</taxon>
        <taxon>metagenomes</taxon>
        <taxon>ecological metagenomes</taxon>
    </lineage>
</organism>
<dbReference type="SUPFAM" id="SSF56349">
    <property type="entry name" value="DNA breaking-rejoining enzymes"/>
    <property type="match status" value="1"/>
</dbReference>
<dbReference type="InterPro" id="IPR044068">
    <property type="entry name" value="CB"/>
</dbReference>
<dbReference type="InterPro" id="IPR011010">
    <property type="entry name" value="DNA_brk_join_enz"/>
</dbReference>
<dbReference type="Pfam" id="PF00589">
    <property type="entry name" value="Phage_integrase"/>
    <property type="match status" value="1"/>
</dbReference>
<feature type="domain" description="Tyr recombinase" evidence="4">
    <location>
        <begin position="197"/>
        <end position="433"/>
    </location>
</feature>
<comment type="caution">
    <text evidence="6">The sequence shown here is derived from an EMBL/GenBank/DDBJ whole genome shotgun (WGS) entry which is preliminary data.</text>
</comment>
<evidence type="ECO:0000259" key="5">
    <source>
        <dbReference type="PROSITE" id="PS51900"/>
    </source>
</evidence>
<dbReference type="PROSITE" id="PS51900">
    <property type="entry name" value="CB"/>
    <property type="match status" value="1"/>
</dbReference>
<evidence type="ECO:0008006" key="7">
    <source>
        <dbReference type="Google" id="ProtNLM"/>
    </source>
</evidence>
<dbReference type="AlphaFoldDB" id="A0A0F9U710"/>
<gene>
    <name evidence="6" type="ORF">LCGC14_0302250</name>
</gene>
<dbReference type="GO" id="GO:0006310">
    <property type="term" value="P:DNA recombination"/>
    <property type="evidence" value="ECO:0007669"/>
    <property type="project" value="UniProtKB-KW"/>
</dbReference>
<dbReference type="CDD" id="cd00397">
    <property type="entry name" value="DNA_BRE_C"/>
    <property type="match status" value="1"/>
</dbReference>
<evidence type="ECO:0000256" key="2">
    <source>
        <dbReference type="ARBA" id="ARBA00023172"/>
    </source>
</evidence>
<evidence type="ECO:0000259" key="4">
    <source>
        <dbReference type="PROSITE" id="PS51898"/>
    </source>
</evidence>
<accession>A0A0F9U710</accession>
<feature type="domain" description="Core-binding (CB)" evidence="5">
    <location>
        <begin position="73"/>
        <end position="170"/>
    </location>
</feature>
<keyword evidence="1" id="KW-0238">DNA-binding</keyword>